<reference evidence="1" key="2">
    <citation type="submission" date="2020-11" db="EMBL/GenBank/DDBJ databases">
        <authorList>
            <person name="McCartney M.A."/>
            <person name="Auch B."/>
            <person name="Kono T."/>
            <person name="Mallez S."/>
            <person name="Becker A."/>
            <person name="Gohl D.M."/>
            <person name="Silverstein K.A.T."/>
            <person name="Koren S."/>
            <person name="Bechman K.B."/>
            <person name="Herman A."/>
            <person name="Abrahante J.E."/>
            <person name="Garbe J."/>
        </authorList>
    </citation>
    <scope>NUCLEOTIDE SEQUENCE</scope>
    <source>
        <strain evidence="1">Duluth1</strain>
        <tissue evidence="1">Whole animal</tissue>
    </source>
</reference>
<dbReference type="Proteomes" id="UP000828390">
    <property type="component" value="Unassembled WGS sequence"/>
</dbReference>
<evidence type="ECO:0000313" key="3">
    <source>
        <dbReference type="EMBL" id="KAH3819119.1"/>
    </source>
</evidence>
<organism evidence="1 4">
    <name type="scientific">Dreissena polymorpha</name>
    <name type="common">Zebra mussel</name>
    <name type="synonym">Mytilus polymorpha</name>
    <dbReference type="NCBI Taxonomy" id="45954"/>
    <lineage>
        <taxon>Eukaryota</taxon>
        <taxon>Metazoa</taxon>
        <taxon>Spiralia</taxon>
        <taxon>Lophotrochozoa</taxon>
        <taxon>Mollusca</taxon>
        <taxon>Bivalvia</taxon>
        <taxon>Autobranchia</taxon>
        <taxon>Heteroconchia</taxon>
        <taxon>Euheterodonta</taxon>
        <taxon>Imparidentia</taxon>
        <taxon>Neoheterodontei</taxon>
        <taxon>Myida</taxon>
        <taxon>Dreissenoidea</taxon>
        <taxon>Dreissenidae</taxon>
        <taxon>Dreissena</taxon>
    </lineage>
</organism>
<evidence type="ECO:0000313" key="4">
    <source>
        <dbReference type="Proteomes" id="UP000828390"/>
    </source>
</evidence>
<comment type="caution">
    <text evidence="1">The sequence shown here is derived from an EMBL/GenBank/DDBJ whole genome shotgun (WGS) entry which is preliminary data.</text>
</comment>
<dbReference type="AlphaFoldDB" id="A0A9D4HNW3"/>
<accession>A0A9D4HNW3</accession>
<evidence type="ECO:0000313" key="1">
    <source>
        <dbReference type="EMBL" id="KAH3727557.1"/>
    </source>
</evidence>
<gene>
    <name evidence="1" type="ORF">DPMN_053496</name>
    <name evidence="3" type="ORF">DPMN_120852</name>
    <name evidence="2" type="ORF">DPMN_132839</name>
</gene>
<reference evidence="1" key="1">
    <citation type="journal article" date="2019" name="bioRxiv">
        <title>The Genome of the Zebra Mussel, Dreissena polymorpha: A Resource for Invasive Species Research.</title>
        <authorList>
            <person name="McCartney M.A."/>
            <person name="Auch B."/>
            <person name="Kono T."/>
            <person name="Mallez S."/>
            <person name="Zhang Y."/>
            <person name="Obille A."/>
            <person name="Becker A."/>
            <person name="Abrahante J.E."/>
            <person name="Garbe J."/>
            <person name="Badalamenti J.P."/>
            <person name="Herman A."/>
            <person name="Mangelson H."/>
            <person name="Liachko I."/>
            <person name="Sullivan S."/>
            <person name="Sone E.D."/>
            <person name="Koren S."/>
            <person name="Silverstein K.A.T."/>
            <person name="Beckman K.B."/>
            <person name="Gohl D.M."/>
        </authorList>
    </citation>
    <scope>NUCLEOTIDE SEQUENCE</scope>
    <source>
        <strain evidence="1">Duluth1</strain>
        <tissue evidence="1">Whole animal</tissue>
    </source>
</reference>
<evidence type="ECO:0000313" key="2">
    <source>
        <dbReference type="EMBL" id="KAH3804552.1"/>
    </source>
</evidence>
<keyword evidence="4" id="KW-1185">Reference proteome</keyword>
<sequence length="124" mass="14440">MDDIVEKDRTKLTVKNYEAVAIVKTALKRKKVRSVKLKVTNSMAKSCIYAYASYQGYLKEKKEHEEAKRREQLDKSVNLLKAKRAKQLANLMRRTQKNINQKRKSIDSATGGSERGRWKRIKLI</sequence>
<dbReference type="EMBL" id="JAIWYP010000005">
    <property type="protein sequence ID" value="KAH3819119.1"/>
    <property type="molecule type" value="Genomic_DNA"/>
</dbReference>
<proteinExistence type="predicted"/>
<protein>
    <submittedName>
        <fullName evidence="1">Uncharacterized protein</fullName>
    </submittedName>
</protein>
<name>A0A9D4HNW3_DREPO</name>
<dbReference type="EMBL" id="JAIWYP010000012">
    <property type="protein sequence ID" value="KAH3727557.1"/>
    <property type="molecule type" value="Genomic_DNA"/>
</dbReference>
<dbReference type="EMBL" id="JAIWYP010000006">
    <property type="protein sequence ID" value="KAH3804552.1"/>
    <property type="molecule type" value="Genomic_DNA"/>
</dbReference>